<organism evidence="2 3">
    <name type="scientific">Clostridium gasigenes</name>
    <dbReference type="NCBI Taxonomy" id="94869"/>
    <lineage>
        <taxon>Bacteria</taxon>
        <taxon>Bacillati</taxon>
        <taxon>Bacillota</taxon>
        <taxon>Clostridia</taxon>
        <taxon>Eubacteriales</taxon>
        <taxon>Clostridiaceae</taxon>
        <taxon>Clostridium</taxon>
    </lineage>
</organism>
<keyword evidence="2" id="KW-0808">Transferase</keyword>
<dbReference type="Proteomes" id="UP000585258">
    <property type="component" value="Unassembled WGS sequence"/>
</dbReference>
<name>A0A7X0VPY8_9CLOT</name>
<protein>
    <submittedName>
        <fullName evidence="2">GNAT family N-acetyltransferase</fullName>
    </submittedName>
</protein>
<dbReference type="GO" id="GO:0016747">
    <property type="term" value="F:acyltransferase activity, transferring groups other than amino-acyl groups"/>
    <property type="evidence" value="ECO:0007669"/>
    <property type="project" value="InterPro"/>
</dbReference>
<dbReference type="Gene3D" id="3.40.630.30">
    <property type="match status" value="1"/>
</dbReference>
<evidence type="ECO:0000313" key="3">
    <source>
        <dbReference type="Proteomes" id="UP000585258"/>
    </source>
</evidence>
<dbReference type="RefSeq" id="WP_185163253.1">
    <property type="nucleotide sequence ID" value="NZ_JACKWY010000001.1"/>
</dbReference>
<dbReference type="CDD" id="cd04301">
    <property type="entry name" value="NAT_SF"/>
    <property type="match status" value="1"/>
</dbReference>
<dbReference type="AlphaFoldDB" id="A0A7X0VPY8"/>
<dbReference type="PROSITE" id="PS51186">
    <property type="entry name" value="GNAT"/>
    <property type="match status" value="1"/>
</dbReference>
<gene>
    <name evidence="2" type="ORF">H7E68_01630</name>
</gene>
<dbReference type="Pfam" id="PF00583">
    <property type="entry name" value="Acetyltransf_1"/>
    <property type="match status" value="1"/>
</dbReference>
<sequence length="158" mass="18565">MENLEIRRFYEKDATTISKILRRNFLEVLTKDYPKEEMESLAEVYNEDKVLVVAGYAHMYVAYIDNKIVGCGSISSFWGKEDESILLTIFILPEMHNKGMGRKIIETLELDEYFLRAKRIEIPASITACEFYKKMGYDYKDGITELDDEGNFRLEKFR</sequence>
<evidence type="ECO:0000259" key="1">
    <source>
        <dbReference type="PROSITE" id="PS51186"/>
    </source>
</evidence>
<dbReference type="EMBL" id="JACKWY010000001">
    <property type="protein sequence ID" value="MBB6713433.1"/>
    <property type="molecule type" value="Genomic_DNA"/>
</dbReference>
<dbReference type="InterPro" id="IPR000182">
    <property type="entry name" value="GNAT_dom"/>
</dbReference>
<evidence type="ECO:0000313" key="2">
    <source>
        <dbReference type="EMBL" id="MBB6713433.1"/>
    </source>
</evidence>
<accession>A0A7X0VPY8</accession>
<dbReference type="InterPro" id="IPR016181">
    <property type="entry name" value="Acyl_CoA_acyltransferase"/>
</dbReference>
<dbReference type="SUPFAM" id="SSF55729">
    <property type="entry name" value="Acyl-CoA N-acyltransferases (Nat)"/>
    <property type="match status" value="1"/>
</dbReference>
<proteinExistence type="predicted"/>
<reference evidence="2 3" key="1">
    <citation type="submission" date="2020-08" db="EMBL/GenBank/DDBJ databases">
        <title>Clostridia isolated from Swiss meat.</title>
        <authorList>
            <person name="Wambui J."/>
            <person name="Stevens M.J.A."/>
            <person name="Stephan R."/>
        </authorList>
    </citation>
    <scope>NUCLEOTIDE SEQUENCE [LARGE SCALE GENOMIC DNA]</scope>
    <source>
        <strain evidence="2 3">CM001</strain>
    </source>
</reference>
<comment type="caution">
    <text evidence="2">The sequence shown here is derived from an EMBL/GenBank/DDBJ whole genome shotgun (WGS) entry which is preliminary data.</text>
</comment>
<feature type="domain" description="N-acetyltransferase" evidence="1">
    <location>
        <begin position="4"/>
        <end position="158"/>
    </location>
</feature>